<gene>
    <name evidence="1" type="primary">PARPA_14348.1 scaffold 50072</name>
</gene>
<dbReference type="EMBL" id="LN734204">
    <property type="protein sequence ID" value="CEP20027.1"/>
    <property type="molecule type" value="Genomic_DNA"/>
</dbReference>
<dbReference type="AlphaFoldDB" id="A0A0B7NRF7"/>
<organism evidence="1 2">
    <name type="scientific">Parasitella parasitica</name>
    <dbReference type="NCBI Taxonomy" id="35722"/>
    <lineage>
        <taxon>Eukaryota</taxon>
        <taxon>Fungi</taxon>
        <taxon>Fungi incertae sedis</taxon>
        <taxon>Mucoromycota</taxon>
        <taxon>Mucoromycotina</taxon>
        <taxon>Mucoromycetes</taxon>
        <taxon>Mucorales</taxon>
        <taxon>Mucorineae</taxon>
        <taxon>Mucoraceae</taxon>
        <taxon>Parasitella</taxon>
    </lineage>
</organism>
<dbReference type="Proteomes" id="UP000054107">
    <property type="component" value="Unassembled WGS sequence"/>
</dbReference>
<reference evidence="1 2" key="1">
    <citation type="submission" date="2014-09" db="EMBL/GenBank/DDBJ databases">
        <authorList>
            <person name="Ellenberger Sabrina"/>
        </authorList>
    </citation>
    <scope>NUCLEOTIDE SEQUENCE [LARGE SCALE GENOMIC DNA]</scope>
    <source>
        <strain evidence="1 2">CBS 412.66</strain>
    </source>
</reference>
<sequence length="170" mass="19354">MGLDSTVFGAPKNYDLYSNELTLVELVSSYPQEIKELNQLNRRQKGGDEVSIPIVEDGLKILFQNESKKQKYTYEQVQQLLCLILVSKMIGNQASQICEINPSNGYGYVKQIKDAQNIKKTAVTVDKKDVHKKPGNRKLFEKHYKFLAQLFQDDEFSTSLKSACNEMAPI</sequence>
<evidence type="ECO:0000313" key="2">
    <source>
        <dbReference type="Proteomes" id="UP000054107"/>
    </source>
</evidence>
<keyword evidence="2" id="KW-1185">Reference proteome</keyword>
<protein>
    <submittedName>
        <fullName evidence="1">Uncharacterized protein</fullName>
    </submittedName>
</protein>
<accession>A0A0B7NRF7</accession>
<evidence type="ECO:0000313" key="1">
    <source>
        <dbReference type="EMBL" id="CEP20027.1"/>
    </source>
</evidence>
<name>A0A0B7NRF7_9FUNG</name>
<proteinExistence type="predicted"/>